<evidence type="ECO:0000256" key="1">
    <source>
        <dbReference type="SAM" id="MobiDB-lite"/>
    </source>
</evidence>
<gene>
    <name evidence="2" type="ORF">Cadr_000028156</name>
</gene>
<feature type="compositionally biased region" description="Basic and acidic residues" evidence="1">
    <location>
        <begin position="77"/>
        <end position="94"/>
    </location>
</feature>
<organism evidence="2 3">
    <name type="scientific">Camelus dromedarius</name>
    <name type="common">Dromedary</name>
    <name type="synonym">Arabian camel</name>
    <dbReference type="NCBI Taxonomy" id="9838"/>
    <lineage>
        <taxon>Eukaryota</taxon>
        <taxon>Metazoa</taxon>
        <taxon>Chordata</taxon>
        <taxon>Craniata</taxon>
        <taxon>Vertebrata</taxon>
        <taxon>Euteleostomi</taxon>
        <taxon>Mammalia</taxon>
        <taxon>Eutheria</taxon>
        <taxon>Laurasiatheria</taxon>
        <taxon>Artiodactyla</taxon>
        <taxon>Tylopoda</taxon>
        <taxon>Camelidae</taxon>
        <taxon>Camelus</taxon>
    </lineage>
</organism>
<protein>
    <submittedName>
        <fullName evidence="2">Uncharacterized protein</fullName>
    </submittedName>
</protein>
<feature type="region of interest" description="Disordered" evidence="1">
    <location>
        <begin position="61"/>
        <end position="123"/>
    </location>
</feature>
<accession>A0A5N4C925</accession>
<sequence>FGVSDSLPCVNRRKKYVLPFLFSVVRGLARNVQAYDPPNSGDVGWTLPLAGAAAPRVCTALAGTRPPEPVRAGPGEGRPRKEQDLVRAGPEEGSPRGGQTNPRADPGESRLKRGQAQEKAGPG</sequence>
<dbReference type="Proteomes" id="UP000299084">
    <property type="component" value="Unassembled WGS sequence"/>
</dbReference>
<dbReference type="EMBL" id="JWIN03000032">
    <property type="protein sequence ID" value="KAB1255403.1"/>
    <property type="molecule type" value="Genomic_DNA"/>
</dbReference>
<keyword evidence="3" id="KW-1185">Reference proteome</keyword>
<dbReference type="AlphaFoldDB" id="A0A5N4C925"/>
<evidence type="ECO:0000313" key="3">
    <source>
        <dbReference type="Proteomes" id="UP000299084"/>
    </source>
</evidence>
<reference evidence="2 3" key="1">
    <citation type="journal article" date="2019" name="Mol. Ecol. Resour.">
        <title>Improving Illumina assemblies with Hi-C and long reads: an example with the North African dromedary.</title>
        <authorList>
            <person name="Elbers J.P."/>
            <person name="Rogers M.F."/>
            <person name="Perelman P.L."/>
            <person name="Proskuryakova A.A."/>
            <person name="Serdyukova N.A."/>
            <person name="Johnson W.E."/>
            <person name="Horin P."/>
            <person name="Corander J."/>
            <person name="Murphy D."/>
            <person name="Burger P.A."/>
        </authorList>
    </citation>
    <scope>NUCLEOTIDE SEQUENCE [LARGE SCALE GENOMIC DNA]</scope>
    <source>
        <strain evidence="2">Drom800</strain>
        <tissue evidence="2">Blood</tissue>
    </source>
</reference>
<comment type="caution">
    <text evidence="2">The sequence shown here is derived from an EMBL/GenBank/DDBJ whole genome shotgun (WGS) entry which is preliminary data.</text>
</comment>
<evidence type="ECO:0000313" key="2">
    <source>
        <dbReference type="EMBL" id="KAB1255403.1"/>
    </source>
</evidence>
<proteinExistence type="predicted"/>
<name>A0A5N4C925_CAMDR</name>
<feature type="non-terminal residue" evidence="2">
    <location>
        <position position="1"/>
    </location>
</feature>